<dbReference type="InterPro" id="IPR020792">
    <property type="entry name" value="SO4_adenylyltransferase_pro"/>
</dbReference>
<evidence type="ECO:0000256" key="1">
    <source>
        <dbReference type="ARBA" id="ARBA00005048"/>
    </source>
</evidence>
<gene>
    <name evidence="8 11" type="primary">sat</name>
    <name evidence="11" type="ORF">GCM10007043_20640</name>
</gene>
<name>A0A8J3FFT8_9BACI</name>
<dbReference type="Pfam" id="PF01747">
    <property type="entry name" value="ATP-sulfurylase"/>
    <property type="match status" value="1"/>
</dbReference>
<keyword evidence="5 8" id="KW-0067">ATP-binding</keyword>
<evidence type="ECO:0000259" key="10">
    <source>
        <dbReference type="Pfam" id="PF14306"/>
    </source>
</evidence>
<comment type="similarity">
    <text evidence="6 8">Belongs to the sulfate adenylyltransferase family.</text>
</comment>
<keyword evidence="3 8" id="KW-0548">Nucleotidyltransferase</keyword>
<evidence type="ECO:0000256" key="6">
    <source>
        <dbReference type="ARBA" id="ARBA00037980"/>
    </source>
</evidence>
<evidence type="ECO:0000256" key="3">
    <source>
        <dbReference type="ARBA" id="ARBA00022695"/>
    </source>
</evidence>
<organism evidence="11 12">
    <name type="scientific">Calditerricola satsumensis</name>
    <dbReference type="NCBI Taxonomy" id="373054"/>
    <lineage>
        <taxon>Bacteria</taxon>
        <taxon>Bacillati</taxon>
        <taxon>Bacillota</taxon>
        <taxon>Bacilli</taxon>
        <taxon>Bacillales</taxon>
        <taxon>Bacillaceae</taxon>
        <taxon>Calditerricola</taxon>
    </lineage>
</organism>
<dbReference type="CDD" id="cd00517">
    <property type="entry name" value="ATPS"/>
    <property type="match status" value="1"/>
</dbReference>
<dbReference type="GO" id="GO:0000103">
    <property type="term" value="P:sulfate assimilation"/>
    <property type="evidence" value="ECO:0007669"/>
    <property type="project" value="UniProtKB-UniRule"/>
</dbReference>
<comment type="catalytic activity">
    <reaction evidence="7 8">
        <text>sulfate + ATP + H(+) = adenosine 5'-phosphosulfate + diphosphate</text>
        <dbReference type="Rhea" id="RHEA:18133"/>
        <dbReference type="ChEBI" id="CHEBI:15378"/>
        <dbReference type="ChEBI" id="CHEBI:16189"/>
        <dbReference type="ChEBI" id="CHEBI:30616"/>
        <dbReference type="ChEBI" id="CHEBI:33019"/>
        <dbReference type="ChEBI" id="CHEBI:58243"/>
        <dbReference type="EC" id="2.7.7.4"/>
    </reaction>
</comment>
<dbReference type="SUPFAM" id="SSF88697">
    <property type="entry name" value="PUA domain-like"/>
    <property type="match status" value="1"/>
</dbReference>
<dbReference type="GO" id="GO:0005524">
    <property type="term" value="F:ATP binding"/>
    <property type="evidence" value="ECO:0007669"/>
    <property type="project" value="UniProtKB-KW"/>
</dbReference>
<evidence type="ECO:0000259" key="9">
    <source>
        <dbReference type="Pfam" id="PF01747"/>
    </source>
</evidence>
<comment type="caution">
    <text evidence="11">The sequence shown here is derived from an EMBL/GenBank/DDBJ whole genome shotgun (WGS) entry which is preliminary data.</text>
</comment>
<keyword evidence="12" id="KW-1185">Reference proteome</keyword>
<keyword evidence="2 8" id="KW-0808">Transferase</keyword>
<keyword evidence="4 8" id="KW-0547">Nucleotide-binding</keyword>
<feature type="domain" description="ATP-sulfurylase PUA-like" evidence="10">
    <location>
        <begin position="7"/>
        <end position="158"/>
    </location>
</feature>
<evidence type="ECO:0000256" key="5">
    <source>
        <dbReference type="ARBA" id="ARBA00022840"/>
    </source>
</evidence>
<dbReference type="Proteomes" id="UP000637720">
    <property type="component" value="Unassembled WGS sequence"/>
</dbReference>
<dbReference type="AlphaFoldDB" id="A0A8J3FFT8"/>
<dbReference type="InterPro" id="IPR015947">
    <property type="entry name" value="PUA-like_sf"/>
</dbReference>
<dbReference type="RefSeq" id="WP_188817963.1">
    <property type="nucleotide sequence ID" value="NZ_BMOF01000054.1"/>
</dbReference>
<dbReference type="InterPro" id="IPR025980">
    <property type="entry name" value="ATP-Sase_PUA-like_dom"/>
</dbReference>
<evidence type="ECO:0000256" key="2">
    <source>
        <dbReference type="ARBA" id="ARBA00022679"/>
    </source>
</evidence>
<evidence type="ECO:0000313" key="12">
    <source>
        <dbReference type="Proteomes" id="UP000637720"/>
    </source>
</evidence>
<dbReference type="GO" id="GO:0004781">
    <property type="term" value="F:sulfate adenylyltransferase (ATP) activity"/>
    <property type="evidence" value="ECO:0007669"/>
    <property type="project" value="UniProtKB-UniRule"/>
</dbReference>
<sequence length="385" mass="43710">MVYEPIVPHGKRLVERYFRREDLPVSPEGLPYVEVDGWTLADLQCLAYGAFSPLDGFLGRDDYESVLERMRLADGTVWTIPITLPVSRDVANRVGRGEYLALGQNGTVYAIVRVDDCYEPDKEREAKAVYLTDEAAHPGVNKLYARPNVYIGGPVWVFRLPEPAFPQYTFTPAQTRRLFVERGWKTIVGFQTRNPVHRAHEYIQKVALELVDGLFLNPLVGETKADDIPADVRMKSYEVLLENYYPKARVLLGTFPAAMRYAGPREAVFHAIVRKNYGCTHFIVGRDHAGVGNYYGTYDAQRIFDRFPPEDIGIIPLFFEHTYYCRRCGQMVSAKTCPHGEADHVKLSGTKVRQMLREGQMLPPEFTRPEVAQVLMEGLRVKAGS</sequence>
<dbReference type="EC" id="2.7.7.4" evidence="8"/>
<dbReference type="PANTHER" id="PTHR43509:SF1">
    <property type="entry name" value="SULFATE ADENYLYLTRANSFERASE"/>
    <property type="match status" value="1"/>
</dbReference>
<protein>
    <recommendedName>
        <fullName evidence="8">Sulfate adenylyltransferase</fullName>
        <ecNumber evidence="8">2.7.7.4</ecNumber>
    </recommendedName>
    <alternativeName>
        <fullName evidence="8">ATP-sulfurylase</fullName>
    </alternativeName>
    <alternativeName>
        <fullName evidence="8">Sulfate adenylate transferase</fullName>
        <shortName evidence="8">SAT</shortName>
    </alternativeName>
</protein>
<dbReference type="HAMAP" id="MF_00066">
    <property type="entry name" value="Sulf_adenylyltr"/>
    <property type="match status" value="1"/>
</dbReference>
<evidence type="ECO:0000256" key="8">
    <source>
        <dbReference type="HAMAP-Rule" id="MF_00066"/>
    </source>
</evidence>
<dbReference type="UniPathway" id="UPA00140">
    <property type="reaction ID" value="UER00204"/>
</dbReference>
<evidence type="ECO:0000256" key="4">
    <source>
        <dbReference type="ARBA" id="ARBA00022741"/>
    </source>
</evidence>
<accession>A0A8J3FFT8</accession>
<evidence type="ECO:0000313" key="11">
    <source>
        <dbReference type="EMBL" id="GGK06444.1"/>
    </source>
</evidence>
<feature type="domain" description="Sulphate adenylyltransferase catalytic" evidence="9">
    <location>
        <begin position="167"/>
        <end position="377"/>
    </location>
</feature>
<proteinExistence type="inferred from homology"/>
<reference evidence="11" key="1">
    <citation type="journal article" date="2014" name="Int. J. Syst. Evol. Microbiol.">
        <title>Complete genome sequence of Corynebacterium casei LMG S-19264T (=DSM 44701T), isolated from a smear-ripened cheese.</title>
        <authorList>
            <consortium name="US DOE Joint Genome Institute (JGI-PGF)"/>
            <person name="Walter F."/>
            <person name="Albersmeier A."/>
            <person name="Kalinowski J."/>
            <person name="Ruckert C."/>
        </authorList>
    </citation>
    <scope>NUCLEOTIDE SEQUENCE</scope>
    <source>
        <strain evidence="11">JCM 14719</strain>
    </source>
</reference>
<dbReference type="PANTHER" id="PTHR43509">
    <property type="match status" value="1"/>
</dbReference>
<dbReference type="InterPro" id="IPR014729">
    <property type="entry name" value="Rossmann-like_a/b/a_fold"/>
</dbReference>
<dbReference type="NCBIfam" id="TIGR00339">
    <property type="entry name" value="sopT"/>
    <property type="match status" value="1"/>
</dbReference>
<dbReference type="InterPro" id="IPR024951">
    <property type="entry name" value="Sulfurylase_cat_dom"/>
</dbReference>
<dbReference type="NCBIfam" id="NF003166">
    <property type="entry name" value="PRK04149.1"/>
    <property type="match status" value="1"/>
</dbReference>
<reference evidence="11" key="2">
    <citation type="submission" date="2020-09" db="EMBL/GenBank/DDBJ databases">
        <authorList>
            <person name="Sun Q."/>
            <person name="Ohkuma M."/>
        </authorList>
    </citation>
    <scope>NUCLEOTIDE SEQUENCE</scope>
    <source>
        <strain evidence="11">JCM 14719</strain>
    </source>
</reference>
<dbReference type="GO" id="GO:0070814">
    <property type="term" value="P:hydrogen sulfide biosynthetic process"/>
    <property type="evidence" value="ECO:0007669"/>
    <property type="project" value="UniProtKB-UniRule"/>
</dbReference>
<evidence type="ECO:0000256" key="7">
    <source>
        <dbReference type="ARBA" id="ARBA00049370"/>
    </source>
</evidence>
<dbReference type="Pfam" id="PF14306">
    <property type="entry name" value="PUA_2"/>
    <property type="match status" value="1"/>
</dbReference>
<comment type="pathway">
    <text evidence="1 8">Sulfur metabolism; hydrogen sulfide biosynthesis; sulfite from sulfate: step 1/3.</text>
</comment>
<dbReference type="SUPFAM" id="SSF52374">
    <property type="entry name" value="Nucleotidylyl transferase"/>
    <property type="match status" value="1"/>
</dbReference>
<dbReference type="Gene3D" id="3.10.400.10">
    <property type="entry name" value="Sulfate adenylyltransferase"/>
    <property type="match status" value="1"/>
</dbReference>
<dbReference type="Gene3D" id="3.40.50.620">
    <property type="entry name" value="HUPs"/>
    <property type="match status" value="1"/>
</dbReference>
<dbReference type="EMBL" id="BMOF01000054">
    <property type="protein sequence ID" value="GGK06444.1"/>
    <property type="molecule type" value="Genomic_DNA"/>
</dbReference>
<dbReference type="InterPro" id="IPR002650">
    <property type="entry name" value="Sulphate_adenylyltransferase"/>
</dbReference>